<sequence>MEVHRSVLTVTHTGLVQHVRLRNLQSCFATKLQAHTIRWEDQGLIMLLSSSSYKYQMEWEPNCSTRPAHLR</sequence>
<dbReference type="EMBL" id="CCYD01000553">
    <property type="protein sequence ID" value="CEG41307.1"/>
    <property type="molecule type" value="Genomic_DNA"/>
</dbReference>
<protein>
    <submittedName>
        <fullName evidence="1">Uncharacterized protein</fullName>
    </submittedName>
</protein>
<proteinExistence type="predicted"/>
<reference evidence="2" key="1">
    <citation type="submission" date="2014-09" db="EMBL/GenBank/DDBJ databases">
        <authorList>
            <person name="Sharma Rahul"/>
            <person name="Thines Marco"/>
        </authorList>
    </citation>
    <scope>NUCLEOTIDE SEQUENCE [LARGE SCALE GENOMIC DNA]</scope>
</reference>
<evidence type="ECO:0000313" key="2">
    <source>
        <dbReference type="Proteomes" id="UP000054928"/>
    </source>
</evidence>
<evidence type="ECO:0000313" key="1">
    <source>
        <dbReference type="EMBL" id="CEG41307.1"/>
    </source>
</evidence>
<organism evidence="1 2">
    <name type="scientific">Plasmopara halstedii</name>
    <name type="common">Downy mildew of sunflower</name>
    <dbReference type="NCBI Taxonomy" id="4781"/>
    <lineage>
        <taxon>Eukaryota</taxon>
        <taxon>Sar</taxon>
        <taxon>Stramenopiles</taxon>
        <taxon>Oomycota</taxon>
        <taxon>Peronosporomycetes</taxon>
        <taxon>Peronosporales</taxon>
        <taxon>Peronosporaceae</taxon>
        <taxon>Plasmopara</taxon>
    </lineage>
</organism>
<keyword evidence="2" id="KW-1185">Reference proteome</keyword>
<dbReference type="AlphaFoldDB" id="A0A0N7L5F2"/>
<dbReference type="RefSeq" id="XP_024577676.1">
    <property type="nucleotide sequence ID" value="XM_024727062.1"/>
</dbReference>
<dbReference type="Proteomes" id="UP000054928">
    <property type="component" value="Unassembled WGS sequence"/>
</dbReference>
<accession>A0A0N7L5F2</accession>
<dbReference type="GeneID" id="36406717"/>
<name>A0A0N7L5F2_PLAHL</name>